<protein>
    <recommendedName>
        <fullName evidence="6 7">6-phosphogluconolactonase</fullName>
        <shortName evidence="7">6PGL</shortName>
        <ecNumber evidence="5 7">3.1.1.31</ecNumber>
    </recommendedName>
</protein>
<dbReference type="InterPro" id="IPR005900">
    <property type="entry name" value="6-phosphogluconolactonase_DevB"/>
</dbReference>
<comment type="function">
    <text evidence="2 7">Hydrolysis of 6-phosphogluconolactone to 6-phosphogluconate.</text>
</comment>
<dbReference type="Pfam" id="PF01182">
    <property type="entry name" value="Glucosamine_iso"/>
    <property type="match status" value="1"/>
</dbReference>
<name>A0ABV6C344_9ACTN</name>
<dbReference type="EMBL" id="JBHLYQ010000071">
    <property type="protein sequence ID" value="MFC0082105.1"/>
    <property type="molecule type" value="Genomic_DNA"/>
</dbReference>
<sequence length="212" mass="22353">MAEAAASWLAERIRAALAARGCCRLALSGGRTPWAMLARLAALDLAWEQVEVFQVDERIAPYGSETRNLTRLEAILGRVGVRLRAMGVESPDLAAACGRYARDLPARFDVVHLGLGADGHTASLVPGDPVVEECEQLVALSGPYQGERRMTLTRPALARGETILWLVSGEEKRPALARLLAGDQGIPAGLVRGGEQLVLADRAAAGPGPSGG</sequence>
<dbReference type="Gene3D" id="3.40.50.1360">
    <property type="match status" value="1"/>
</dbReference>
<comment type="caution">
    <text evidence="9">The sequence shown here is derived from an EMBL/GenBank/DDBJ whole genome shotgun (WGS) entry which is preliminary data.</text>
</comment>
<dbReference type="PANTHER" id="PTHR11054:SF0">
    <property type="entry name" value="6-PHOSPHOGLUCONOLACTONASE"/>
    <property type="match status" value="1"/>
</dbReference>
<evidence type="ECO:0000259" key="8">
    <source>
        <dbReference type="Pfam" id="PF01182"/>
    </source>
</evidence>
<organism evidence="9 10">
    <name type="scientific">Aciditerrimonas ferrireducens</name>
    <dbReference type="NCBI Taxonomy" id="667306"/>
    <lineage>
        <taxon>Bacteria</taxon>
        <taxon>Bacillati</taxon>
        <taxon>Actinomycetota</taxon>
        <taxon>Acidimicrobiia</taxon>
        <taxon>Acidimicrobiales</taxon>
        <taxon>Acidimicrobiaceae</taxon>
        <taxon>Aciditerrimonas</taxon>
    </lineage>
</organism>
<evidence type="ECO:0000256" key="1">
    <source>
        <dbReference type="ARBA" id="ARBA00000832"/>
    </source>
</evidence>
<proteinExistence type="inferred from homology"/>
<keyword evidence="7 9" id="KW-0378">Hydrolase</keyword>
<dbReference type="EC" id="3.1.1.31" evidence="5 7"/>
<dbReference type="RefSeq" id="WP_377789549.1">
    <property type="nucleotide sequence ID" value="NZ_JBHLYQ010000071.1"/>
</dbReference>
<accession>A0ABV6C344</accession>
<dbReference type="SUPFAM" id="SSF100950">
    <property type="entry name" value="NagB/RpiA/CoA transferase-like"/>
    <property type="match status" value="1"/>
</dbReference>
<evidence type="ECO:0000256" key="4">
    <source>
        <dbReference type="ARBA" id="ARBA00010662"/>
    </source>
</evidence>
<gene>
    <name evidence="7 9" type="primary">pgl</name>
    <name evidence="9" type="ORF">ACFFRE_08080</name>
</gene>
<dbReference type="InterPro" id="IPR006148">
    <property type="entry name" value="Glc/Gal-6P_isomerase"/>
</dbReference>
<evidence type="ECO:0000313" key="10">
    <source>
        <dbReference type="Proteomes" id="UP001589788"/>
    </source>
</evidence>
<dbReference type="Proteomes" id="UP001589788">
    <property type="component" value="Unassembled WGS sequence"/>
</dbReference>
<dbReference type="GO" id="GO:0017057">
    <property type="term" value="F:6-phosphogluconolactonase activity"/>
    <property type="evidence" value="ECO:0007669"/>
    <property type="project" value="UniProtKB-EC"/>
</dbReference>
<comment type="similarity">
    <text evidence="4 7">Belongs to the glucosamine/galactosamine-6-phosphate isomerase family. 6-phosphogluconolactonase subfamily.</text>
</comment>
<evidence type="ECO:0000256" key="7">
    <source>
        <dbReference type="RuleBase" id="RU365095"/>
    </source>
</evidence>
<evidence type="ECO:0000313" key="9">
    <source>
        <dbReference type="EMBL" id="MFC0082105.1"/>
    </source>
</evidence>
<evidence type="ECO:0000256" key="3">
    <source>
        <dbReference type="ARBA" id="ARBA00004961"/>
    </source>
</evidence>
<feature type="domain" description="Glucosamine/galactosamine-6-phosphate isomerase" evidence="8">
    <location>
        <begin position="1"/>
        <end position="196"/>
    </location>
</feature>
<dbReference type="NCBIfam" id="TIGR01198">
    <property type="entry name" value="pgl"/>
    <property type="match status" value="1"/>
</dbReference>
<comment type="catalytic activity">
    <reaction evidence="1 7">
        <text>6-phospho-D-glucono-1,5-lactone + H2O = 6-phospho-D-gluconate + H(+)</text>
        <dbReference type="Rhea" id="RHEA:12556"/>
        <dbReference type="ChEBI" id="CHEBI:15377"/>
        <dbReference type="ChEBI" id="CHEBI:15378"/>
        <dbReference type="ChEBI" id="CHEBI:57955"/>
        <dbReference type="ChEBI" id="CHEBI:58759"/>
        <dbReference type="EC" id="3.1.1.31"/>
    </reaction>
</comment>
<evidence type="ECO:0000256" key="2">
    <source>
        <dbReference type="ARBA" id="ARBA00002681"/>
    </source>
</evidence>
<dbReference type="InterPro" id="IPR037171">
    <property type="entry name" value="NagB/RpiA_transferase-like"/>
</dbReference>
<keyword evidence="10" id="KW-1185">Reference proteome</keyword>
<dbReference type="PANTHER" id="PTHR11054">
    <property type="entry name" value="6-PHOSPHOGLUCONOLACTONASE"/>
    <property type="match status" value="1"/>
</dbReference>
<comment type="pathway">
    <text evidence="3 7">Carbohydrate degradation; pentose phosphate pathway; D-ribulose 5-phosphate from D-glucose 6-phosphate (oxidative stage): step 2/3.</text>
</comment>
<reference evidence="9 10" key="1">
    <citation type="submission" date="2024-09" db="EMBL/GenBank/DDBJ databases">
        <authorList>
            <person name="Sun Q."/>
            <person name="Mori K."/>
        </authorList>
    </citation>
    <scope>NUCLEOTIDE SEQUENCE [LARGE SCALE GENOMIC DNA]</scope>
    <source>
        <strain evidence="9 10">JCM 15389</strain>
    </source>
</reference>
<evidence type="ECO:0000256" key="5">
    <source>
        <dbReference type="ARBA" id="ARBA00013198"/>
    </source>
</evidence>
<evidence type="ECO:0000256" key="6">
    <source>
        <dbReference type="ARBA" id="ARBA00020337"/>
    </source>
</evidence>
<dbReference type="InterPro" id="IPR039104">
    <property type="entry name" value="6PGL"/>
</dbReference>